<dbReference type="AlphaFoldDB" id="A0A4Y9LUX9"/>
<dbReference type="Gene3D" id="2.40.400.10">
    <property type="entry name" value="Acetoacetate decarboxylase-like"/>
    <property type="match status" value="1"/>
</dbReference>
<reference evidence="5 6" key="1">
    <citation type="submission" date="2019-03" db="EMBL/GenBank/DDBJ databases">
        <title>Bradyrhizobium diversity isolated from nodules of Chamaecrista fasciculata.</title>
        <authorList>
            <person name="Klepa M.S."/>
            <person name="Urquiaga M.O."/>
            <person name="Hungria M."/>
            <person name="Delamuta J.R."/>
        </authorList>
    </citation>
    <scope>NUCLEOTIDE SEQUENCE [LARGE SCALE GENOMIC DNA]</scope>
    <source>
        <strain evidence="5 6">CNPSo 3448</strain>
    </source>
</reference>
<evidence type="ECO:0000313" key="6">
    <source>
        <dbReference type="Proteomes" id="UP000297966"/>
    </source>
</evidence>
<evidence type="ECO:0000313" key="5">
    <source>
        <dbReference type="EMBL" id="TFV46667.1"/>
    </source>
</evidence>
<feature type="active site" description="Schiff-base intermediate with acetoacetate" evidence="4">
    <location>
        <position position="120"/>
    </location>
</feature>
<proteinExistence type="inferred from homology"/>
<keyword evidence="2 4" id="KW-0456">Lyase</keyword>
<dbReference type="NCBIfam" id="NF002614">
    <property type="entry name" value="PRK02265.1"/>
    <property type="match status" value="1"/>
</dbReference>
<evidence type="ECO:0000256" key="1">
    <source>
        <dbReference type="ARBA" id="ARBA00022793"/>
    </source>
</evidence>
<comment type="function">
    <text evidence="4">Catalyzes the conversion of acetoacetate to acetone and carbon dioxide.</text>
</comment>
<accession>A0A4Y9LUX9</accession>
<evidence type="ECO:0000256" key="4">
    <source>
        <dbReference type="HAMAP-Rule" id="MF_00597"/>
    </source>
</evidence>
<organism evidence="5 6">
    <name type="scientific">Bradyrhizobium niftali</name>
    <dbReference type="NCBI Taxonomy" id="2560055"/>
    <lineage>
        <taxon>Bacteria</taxon>
        <taxon>Pseudomonadati</taxon>
        <taxon>Pseudomonadota</taxon>
        <taxon>Alphaproteobacteria</taxon>
        <taxon>Hyphomicrobiales</taxon>
        <taxon>Nitrobacteraceae</taxon>
        <taxon>Bradyrhizobium</taxon>
    </lineage>
</organism>
<comment type="catalytic activity">
    <reaction evidence="4">
        <text>acetoacetate + H(+) = acetone + CO2</text>
        <dbReference type="Rhea" id="RHEA:19729"/>
        <dbReference type="ChEBI" id="CHEBI:13705"/>
        <dbReference type="ChEBI" id="CHEBI:15347"/>
        <dbReference type="ChEBI" id="CHEBI:15378"/>
        <dbReference type="ChEBI" id="CHEBI:16526"/>
        <dbReference type="EC" id="4.1.1.4"/>
    </reaction>
</comment>
<dbReference type="OrthoDB" id="1633687at2"/>
<keyword evidence="1 4" id="KW-0210">Decarboxylase</keyword>
<protein>
    <recommendedName>
        <fullName evidence="4">Acetoacetate decarboxylase</fullName>
        <shortName evidence="4">AAD</shortName>
        <shortName evidence="4">ADC</shortName>
        <ecNumber evidence="4">4.1.1.4</ecNumber>
    </recommendedName>
</protein>
<dbReference type="Proteomes" id="UP000297966">
    <property type="component" value="Unassembled WGS sequence"/>
</dbReference>
<keyword evidence="3 4" id="KW-0704">Schiff base</keyword>
<keyword evidence="6" id="KW-1185">Reference proteome</keyword>
<dbReference type="InterPro" id="IPR023653">
    <property type="entry name" value="Acetoacetate_decarboxylase_bac"/>
</dbReference>
<name>A0A4Y9LUX9_9BRAD</name>
<dbReference type="GO" id="GO:0047602">
    <property type="term" value="F:acetoacetate decarboxylase activity"/>
    <property type="evidence" value="ECO:0007669"/>
    <property type="project" value="UniProtKB-UniRule"/>
</dbReference>
<dbReference type="EMBL" id="SPQT01000010">
    <property type="protein sequence ID" value="TFV46667.1"/>
    <property type="molecule type" value="Genomic_DNA"/>
</dbReference>
<dbReference type="EC" id="4.1.1.4" evidence="4"/>
<evidence type="ECO:0000256" key="3">
    <source>
        <dbReference type="ARBA" id="ARBA00023270"/>
    </source>
</evidence>
<evidence type="ECO:0000256" key="2">
    <source>
        <dbReference type="ARBA" id="ARBA00023239"/>
    </source>
</evidence>
<sequence>MGPPMKIEDVRRTAYSMPLTNPSFPPGPYRFFDREYFIITYRTDPEALAAIVPEPLEVAEPLVKYEFIRMPDSTGFGDYTETGQVIPVRFKGEEGGYTHAMYLDDEAPIAGGRELWGFPKKLARPKIEIESDVLVGSLHYGSVLCASATMGYKHRKVDHDTVLKSMASPNFILKIIPHVDGSPRICELVRFHLDDVVLKEAWTGPAALGLFPHALCDVARLPVREVVSALHFKADLTLGLGSVAFDYMAK</sequence>
<dbReference type="SUPFAM" id="SSF160104">
    <property type="entry name" value="Acetoacetate decarboxylase-like"/>
    <property type="match status" value="1"/>
</dbReference>
<gene>
    <name evidence="4" type="primary">adc</name>
    <name evidence="5" type="ORF">E4K65_19035</name>
</gene>
<dbReference type="InterPro" id="IPR023375">
    <property type="entry name" value="ADC_dom_sf"/>
</dbReference>
<comment type="similarity">
    <text evidence="4">Belongs to the ADC family.</text>
</comment>
<dbReference type="Pfam" id="PF06314">
    <property type="entry name" value="ADC"/>
    <property type="match status" value="1"/>
</dbReference>
<dbReference type="HAMAP" id="MF_00597">
    <property type="entry name" value="ADC"/>
    <property type="match status" value="1"/>
</dbReference>
<dbReference type="InterPro" id="IPR010451">
    <property type="entry name" value="Acetoacetate_decarboxylase"/>
</dbReference>
<comment type="caution">
    <text evidence="5">The sequence shown here is derived from an EMBL/GenBank/DDBJ whole genome shotgun (WGS) entry which is preliminary data.</text>
</comment>